<dbReference type="Gene3D" id="2.120.10.30">
    <property type="entry name" value="TolB, C-terminal domain"/>
    <property type="match status" value="1"/>
</dbReference>
<dbReference type="Pfam" id="PF00326">
    <property type="entry name" value="Peptidase_S9"/>
    <property type="match status" value="1"/>
</dbReference>
<protein>
    <submittedName>
        <fullName evidence="5">Dipeptidyl aminopeptidase/acylaminoacyl peptidase</fullName>
    </submittedName>
</protein>
<dbReference type="GeneID" id="99987786"/>
<dbReference type="PANTHER" id="PTHR42776">
    <property type="entry name" value="SERINE PEPTIDASE S9 FAMILY MEMBER"/>
    <property type="match status" value="1"/>
</dbReference>
<dbReference type="PANTHER" id="PTHR42776:SF27">
    <property type="entry name" value="DIPEPTIDYL PEPTIDASE FAMILY MEMBER 6"/>
    <property type="match status" value="1"/>
</dbReference>
<feature type="region of interest" description="Disordered" evidence="2">
    <location>
        <begin position="157"/>
        <end position="206"/>
    </location>
</feature>
<evidence type="ECO:0000256" key="2">
    <source>
        <dbReference type="SAM" id="MobiDB-lite"/>
    </source>
</evidence>
<dbReference type="AlphaFoldDB" id="A0A1I0R5I4"/>
<evidence type="ECO:0000259" key="4">
    <source>
        <dbReference type="Pfam" id="PF00326"/>
    </source>
</evidence>
<keyword evidence="5" id="KW-0645">Protease</keyword>
<dbReference type="InterPro" id="IPR001375">
    <property type="entry name" value="Peptidase_S9_cat"/>
</dbReference>
<name>A0A1I0R5I4_9BACT</name>
<gene>
    <name evidence="5" type="ORF">SAMN05216290_3108</name>
</gene>
<sequence length="984" mass="111605">MIGRKNYLLIICLMVSTAVFAQKKPLTHDVYDDWKSIQTVNISNNGQWAAYRIAPQEGDAVLELRNLNNNETIRVERVSRYTFSTNGKFVAAEVKPEHDKVRELKLKKTSGSKMPKDSLYIVNLESGDMKKVARVKNYQLPEDSEEWIAWLHEKPLDKPKKKEEKTEEAPEETGKKKKKKRNKKKEEPKAEEAPAEPKDPREKSKGTELVLYNMATGETKSFTGVMEYSLSDKGNILVYEYDEVDSLAPSGIHALNIASGESFELNSGLVGYKKITIDEEGTQVAFFGSASEKDAEDKYYSLFHWTAGGEAAQIVADTTTAGTPENWMVSDNSRISFSESGKRLYFGTAPRPVKYAYESDTTLLKEDKPAVDVWSYNDPYIQPMQKLQATREKNRTYSAYINVETGKMVQLADLELESVRVDTEKDMDFFLASTDKPYRVQYTWDTQTPSDIYLVDAETGDADLLMKGTMGAWQQLSPNGKYITWYDLNDTHWYAMDLATKTTKNLTENIPVSFANELHDSPSLAYAYGTAGWTEGDKEVFINDRYDIWKINPATGDFENVTNGEGRANKITFRYQRLDREEEYVPTNKPVLLSASNEWTKASGYYTTSMASADSPKEVLMKDMSVYGLDKAKNADRVLLRMSTYEEYPEVYTASSTALSDIQKLTDLDAQEDPYNWGSNQLIEFASGYDGETMQAILYKPENFDPNKKYPMIVYFYERRSNSLHSHPSPAPSASTVNIPYYVSNDYLVLVPDIKYEIGHPGKSAMDHVVPATQAVVDMGFVDKDKMAIQGQSWGGYQVAHIVTKTDMYAAAGAGAPVSNMTSAYGGVRWGSGMSRMFQYEKTQSRIGGTLWDEFDLYIENSPVFGVPNINTPLFIMHNDADGAVPWYQGIEFYMALRRLQKPSWMVVYNDEAHNLRLRKNRKDLSIRMGQFFDHYLKGAPMPEWMAHGLPATLKDRTLRYELVDESKEKLKEGESLNIEKGNK</sequence>
<accession>A0A1I0R5I4</accession>
<feature type="compositionally biased region" description="Basic and acidic residues" evidence="2">
    <location>
        <begin position="184"/>
        <end position="206"/>
    </location>
</feature>
<dbReference type="SUPFAM" id="SSF69304">
    <property type="entry name" value="Tricorn protease N-terminal domain"/>
    <property type="match status" value="1"/>
</dbReference>
<reference evidence="6" key="1">
    <citation type="submission" date="2016-10" db="EMBL/GenBank/DDBJ databases">
        <authorList>
            <person name="Varghese N."/>
            <person name="Submissions S."/>
        </authorList>
    </citation>
    <scope>NUCLEOTIDE SEQUENCE [LARGE SCALE GENOMIC DNA]</scope>
    <source>
        <strain evidence="6">CGMCC 1.12402</strain>
    </source>
</reference>
<dbReference type="STRING" id="1267423.SAMN05216290_3108"/>
<dbReference type="SUPFAM" id="SSF53474">
    <property type="entry name" value="alpha/beta-Hydrolases"/>
    <property type="match status" value="1"/>
</dbReference>
<evidence type="ECO:0000313" key="5">
    <source>
        <dbReference type="EMBL" id="SEW35832.1"/>
    </source>
</evidence>
<feature type="domain" description="Peptidase S9 prolyl oligopeptidase catalytic" evidence="4">
    <location>
        <begin position="760"/>
        <end position="939"/>
    </location>
</feature>
<keyword evidence="1" id="KW-0378">Hydrolase</keyword>
<organism evidence="5 6">
    <name type="scientific">Roseivirga pacifica</name>
    <dbReference type="NCBI Taxonomy" id="1267423"/>
    <lineage>
        <taxon>Bacteria</taxon>
        <taxon>Pseudomonadati</taxon>
        <taxon>Bacteroidota</taxon>
        <taxon>Cytophagia</taxon>
        <taxon>Cytophagales</taxon>
        <taxon>Roseivirgaceae</taxon>
        <taxon>Roseivirga</taxon>
    </lineage>
</organism>
<dbReference type="GO" id="GO:0004177">
    <property type="term" value="F:aminopeptidase activity"/>
    <property type="evidence" value="ECO:0007669"/>
    <property type="project" value="UniProtKB-KW"/>
</dbReference>
<evidence type="ECO:0000313" key="6">
    <source>
        <dbReference type="Proteomes" id="UP000199437"/>
    </source>
</evidence>
<dbReference type="InterPro" id="IPR029058">
    <property type="entry name" value="AB_hydrolase_fold"/>
</dbReference>
<dbReference type="Gene3D" id="3.40.50.1820">
    <property type="entry name" value="alpha/beta hydrolase"/>
    <property type="match status" value="1"/>
</dbReference>
<evidence type="ECO:0000256" key="3">
    <source>
        <dbReference type="SAM" id="SignalP"/>
    </source>
</evidence>
<proteinExistence type="predicted"/>
<dbReference type="EMBL" id="FOIR01000003">
    <property type="protein sequence ID" value="SEW35832.1"/>
    <property type="molecule type" value="Genomic_DNA"/>
</dbReference>
<keyword evidence="3" id="KW-0732">Signal</keyword>
<dbReference type="Proteomes" id="UP000199437">
    <property type="component" value="Unassembled WGS sequence"/>
</dbReference>
<dbReference type="InterPro" id="IPR011042">
    <property type="entry name" value="6-blade_b-propeller_TolB-like"/>
</dbReference>
<keyword evidence="5" id="KW-0031">Aminopeptidase</keyword>
<feature type="compositionally biased region" description="Basic and acidic residues" evidence="2">
    <location>
        <begin position="157"/>
        <end position="174"/>
    </location>
</feature>
<dbReference type="GO" id="GO:0006508">
    <property type="term" value="P:proteolysis"/>
    <property type="evidence" value="ECO:0007669"/>
    <property type="project" value="InterPro"/>
</dbReference>
<dbReference type="RefSeq" id="WP_162844587.1">
    <property type="nucleotide sequence ID" value="NZ_FOIR01000003.1"/>
</dbReference>
<dbReference type="GO" id="GO:0004252">
    <property type="term" value="F:serine-type endopeptidase activity"/>
    <property type="evidence" value="ECO:0007669"/>
    <property type="project" value="TreeGrafter"/>
</dbReference>
<feature type="signal peptide" evidence="3">
    <location>
        <begin position="1"/>
        <end position="21"/>
    </location>
</feature>
<keyword evidence="6" id="KW-1185">Reference proteome</keyword>
<evidence type="ECO:0000256" key="1">
    <source>
        <dbReference type="ARBA" id="ARBA00022801"/>
    </source>
</evidence>
<feature type="chain" id="PRO_5011738430" evidence="3">
    <location>
        <begin position="22"/>
        <end position="984"/>
    </location>
</feature>